<comment type="similarity">
    <text evidence="4">In the C-terminal section; belongs to the glycosyl hydrolase 73 family.</text>
</comment>
<feature type="domain" description="Mannosyl-glycoprotein endo-beta-N-acetylglucosamidase-like" evidence="12">
    <location>
        <begin position="162"/>
        <end position="330"/>
    </location>
</feature>
<evidence type="ECO:0000256" key="2">
    <source>
        <dbReference type="ARBA" id="ARBA00004418"/>
    </source>
</evidence>
<keyword evidence="13" id="KW-0969">Cilium</keyword>
<proteinExistence type="inferred from homology"/>
<evidence type="ECO:0000256" key="3">
    <source>
        <dbReference type="ARBA" id="ARBA00006880"/>
    </source>
</evidence>
<dbReference type="InterPro" id="IPR013377">
    <property type="entry name" value="FlgJ"/>
</dbReference>
<dbReference type="Gene3D" id="1.10.530.10">
    <property type="match status" value="1"/>
</dbReference>
<evidence type="ECO:0000256" key="6">
    <source>
        <dbReference type="ARBA" id="ARBA00022764"/>
    </source>
</evidence>
<dbReference type="Pfam" id="PF10135">
    <property type="entry name" value="Rod-binding"/>
    <property type="match status" value="1"/>
</dbReference>
<dbReference type="PANTHER" id="PTHR33308:SF9">
    <property type="entry name" value="PEPTIDOGLYCAN HYDROLASE FLGJ"/>
    <property type="match status" value="1"/>
</dbReference>
<keyword evidence="7" id="KW-1005">Bacterial flagellum biogenesis</keyword>
<keyword evidence="10" id="KW-0961">Cell wall biogenesis/degradation</keyword>
<evidence type="ECO:0000256" key="4">
    <source>
        <dbReference type="ARBA" id="ARBA00007974"/>
    </source>
</evidence>
<evidence type="ECO:0000256" key="5">
    <source>
        <dbReference type="ARBA" id="ARBA00013433"/>
    </source>
</evidence>
<evidence type="ECO:0000256" key="7">
    <source>
        <dbReference type="ARBA" id="ARBA00022795"/>
    </source>
</evidence>
<evidence type="ECO:0000256" key="11">
    <source>
        <dbReference type="ARBA" id="ARBA00030835"/>
    </source>
</evidence>
<organism evidence="13 14">
    <name type="scientific">Shewanella corallii</name>
    <dbReference type="NCBI Taxonomy" id="560080"/>
    <lineage>
        <taxon>Bacteria</taxon>
        <taxon>Pseudomonadati</taxon>
        <taxon>Pseudomonadota</taxon>
        <taxon>Gammaproteobacteria</taxon>
        <taxon>Alteromonadales</taxon>
        <taxon>Shewanellaceae</taxon>
        <taxon>Shewanella</taxon>
    </lineage>
</organism>
<comment type="similarity">
    <text evidence="3">In the N-terminal section; belongs to the FlgJ family.</text>
</comment>
<evidence type="ECO:0000259" key="12">
    <source>
        <dbReference type="SMART" id="SM00047"/>
    </source>
</evidence>
<dbReference type="Gene3D" id="2.10.70.40">
    <property type="entry name" value="peptidoglycan hydrolase"/>
    <property type="match status" value="1"/>
</dbReference>
<evidence type="ECO:0000313" key="14">
    <source>
        <dbReference type="Proteomes" id="UP001202831"/>
    </source>
</evidence>
<keyword evidence="8 13" id="KW-0378">Hydrolase</keyword>
<evidence type="ECO:0000256" key="1">
    <source>
        <dbReference type="ARBA" id="ARBA00002954"/>
    </source>
</evidence>
<comment type="subcellular location">
    <subcellularLocation>
        <location evidence="2">Periplasm</location>
    </subcellularLocation>
</comment>
<dbReference type="Pfam" id="PF01832">
    <property type="entry name" value="Glucosaminidase"/>
    <property type="match status" value="1"/>
</dbReference>
<evidence type="ECO:0000256" key="9">
    <source>
        <dbReference type="ARBA" id="ARBA00023295"/>
    </source>
</evidence>
<evidence type="ECO:0000313" key="13">
    <source>
        <dbReference type="EMBL" id="MCL2913115.1"/>
    </source>
</evidence>
<accession>A0ABT0N4L9</accession>
<keyword evidence="14" id="KW-1185">Reference proteome</keyword>
<gene>
    <name evidence="13" type="primary">flgJ</name>
    <name evidence="13" type="ORF">L2725_04865</name>
</gene>
<dbReference type="InterPro" id="IPR051056">
    <property type="entry name" value="Glycosyl_Hydrolase_73"/>
</dbReference>
<dbReference type="PRINTS" id="PR01002">
    <property type="entry name" value="FLGFLGJ"/>
</dbReference>
<dbReference type="Proteomes" id="UP001202831">
    <property type="component" value="Unassembled WGS sequence"/>
</dbReference>
<dbReference type="GO" id="GO:0016798">
    <property type="term" value="F:hydrolase activity, acting on glycosyl bonds"/>
    <property type="evidence" value="ECO:0007669"/>
    <property type="project" value="UniProtKB-KW"/>
</dbReference>
<dbReference type="InterPro" id="IPR019301">
    <property type="entry name" value="Flagellar_prot_FlgJ_N"/>
</dbReference>
<comment type="function">
    <text evidence="1">Flagellum-specific muramidase which hydrolyzes the peptidoglycan layer to assemble the rod structure in the periplasmic space.</text>
</comment>
<dbReference type="NCBIfam" id="TIGR02541">
    <property type="entry name" value="flagell_FlgJ"/>
    <property type="match status" value="1"/>
</dbReference>
<reference evidence="13 14" key="1">
    <citation type="submission" date="2022-01" db="EMBL/GenBank/DDBJ databases">
        <title>Whole genome-based taxonomy of the Shewanellaceae.</title>
        <authorList>
            <person name="Martin-Rodriguez A.J."/>
        </authorList>
    </citation>
    <scope>NUCLEOTIDE SEQUENCE [LARGE SCALE GENOMIC DNA]</scope>
    <source>
        <strain evidence="13 14">DSM 21332</strain>
    </source>
</reference>
<keyword evidence="13" id="KW-0282">Flagellum</keyword>
<name>A0ABT0N4L9_9GAMM</name>
<dbReference type="RefSeq" id="WP_249247901.1">
    <property type="nucleotide sequence ID" value="NZ_JAKIKT010000001.1"/>
</dbReference>
<keyword evidence="13" id="KW-0966">Cell projection</keyword>
<evidence type="ECO:0000256" key="10">
    <source>
        <dbReference type="ARBA" id="ARBA00023316"/>
    </source>
</evidence>
<keyword evidence="9 13" id="KW-0326">Glycosidase</keyword>
<dbReference type="SMART" id="SM00047">
    <property type="entry name" value="LYZ2"/>
    <property type="match status" value="1"/>
</dbReference>
<dbReference type="PANTHER" id="PTHR33308">
    <property type="entry name" value="PEPTIDOGLYCAN HYDROLASE FLGJ"/>
    <property type="match status" value="1"/>
</dbReference>
<comment type="caution">
    <text evidence="13">The sequence shown here is derived from an EMBL/GenBank/DDBJ whole genome shotgun (WGS) entry which is preliminary data.</text>
</comment>
<keyword evidence="6" id="KW-0574">Periplasm</keyword>
<protein>
    <recommendedName>
        <fullName evidence="5">Peptidoglycan hydrolase FlgJ</fullName>
    </recommendedName>
    <alternativeName>
        <fullName evidence="11">Muramidase FlgJ</fullName>
    </alternativeName>
</protein>
<sequence>MDKLSNSAQYLDLGALDNLRARAQQDDKAALREVAQQFEGIFVQMLMQSMRDANEAFKSDSPFNTQYTQFYEQMRDQQMSVELGAQGALGLADLMVQQLSPVESGIMPASVLRGGFNGPVVSQSASTLESLPAQSQTQLKPLSEKLDEVISGKSLPSRQAGEEAVRFASPEEFVNALHPLAQQAADKLGTEPEVLLAQAALETGWGQKMVRRGDGSPSNNLFNIKADKRWDGEHARVSTLEFEQGVAVRQQADFRVYDSLASSFEDFVNFISSSDRYSDARAVASDPNQFIKALQQAGYATDPDYADKVIGVMGRVVEQVASGVAGITVNKASGG</sequence>
<dbReference type="EMBL" id="JAKIKT010000001">
    <property type="protein sequence ID" value="MCL2913115.1"/>
    <property type="molecule type" value="Genomic_DNA"/>
</dbReference>
<dbReference type="InterPro" id="IPR002901">
    <property type="entry name" value="MGlyc_endo_b_GlcNAc-like_dom"/>
</dbReference>
<evidence type="ECO:0000256" key="8">
    <source>
        <dbReference type="ARBA" id="ARBA00022801"/>
    </source>
</evidence>